<accession>A0A7T1T2J1</accession>
<dbReference type="SUPFAM" id="SSF55781">
    <property type="entry name" value="GAF domain-like"/>
    <property type="match status" value="1"/>
</dbReference>
<organism evidence="6 7">
    <name type="scientific">Streptomyces bathyalis</name>
    <dbReference type="NCBI Taxonomy" id="2710756"/>
    <lineage>
        <taxon>Bacteria</taxon>
        <taxon>Bacillati</taxon>
        <taxon>Actinomycetota</taxon>
        <taxon>Actinomycetes</taxon>
        <taxon>Kitasatosporales</taxon>
        <taxon>Streptomycetaceae</taxon>
        <taxon>Streptomyces</taxon>
    </lineage>
</organism>
<evidence type="ECO:0000256" key="3">
    <source>
        <dbReference type="ARBA" id="ARBA00023015"/>
    </source>
</evidence>
<dbReference type="AlphaFoldDB" id="A0A7T1T2J1"/>
<evidence type="ECO:0000256" key="4">
    <source>
        <dbReference type="ARBA" id="ARBA00023163"/>
    </source>
</evidence>
<reference evidence="7" key="1">
    <citation type="submission" date="2020-02" db="EMBL/GenBank/DDBJ databases">
        <title>Streptomyces sp. ASO4wet.</title>
        <authorList>
            <person name="Risdian C."/>
            <person name="Landwehr W."/>
            <person name="Schupp P."/>
            <person name="Wink J."/>
        </authorList>
    </citation>
    <scope>NUCLEOTIDE SEQUENCE [LARGE SCALE GENOMIC DNA]</scope>
    <source>
        <strain evidence="7">ASO4wet</strain>
    </source>
</reference>
<dbReference type="SMART" id="SM01012">
    <property type="entry name" value="ANTAR"/>
    <property type="match status" value="1"/>
</dbReference>
<dbReference type="InterPro" id="IPR029016">
    <property type="entry name" value="GAF-like_dom_sf"/>
</dbReference>
<dbReference type="InterPro" id="IPR012074">
    <property type="entry name" value="GAF_ANTAR"/>
</dbReference>
<dbReference type="PROSITE" id="PS50921">
    <property type="entry name" value="ANTAR"/>
    <property type="match status" value="1"/>
</dbReference>
<dbReference type="Proteomes" id="UP000595046">
    <property type="component" value="Chromosome"/>
</dbReference>
<evidence type="ECO:0000259" key="5">
    <source>
        <dbReference type="PROSITE" id="PS50921"/>
    </source>
</evidence>
<feature type="domain" description="ANTAR" evidence="5">
    <location>
        <begin position="163"/>
        <end position="224"/>
    </location>
</feature>
<dbReference type="KEGG" id="sbat:G4Z16_01135"/>
<evidence type="ECO:0000256" key="2">
    <source>
        <dbReference type="ARBA" id="ARBA00022777"/>
    </source>
</evidence>
<proteinExistence type="predicted"/>
<dbReference type="RefSeq" id="WP_197348723.1">
    <property type="nucleotide sequence ID" value="NZ_CP048882.1"/>
</dbReference>
<keyword evidence="4" id="KW-0804">Transcription</keyword>
<dbReference type="Gene3D" id="1.10.10.10">
    <property type="entry name" value="Winged helix-like DNA-binding domain superfamily/Winged helix DNA-binding domain"/>
    <property type="match status" value="1"/>
</dbReference>
<dbReference type="Pfam" id="PF03861">
    <property type="entry name" value="ANTAR"/>
    <property type="match status" value="1"/>
</dbReference>
<dbReference type="InterPro" id="IPR005561">
    <property type="entry name" value="ANTAR"/>
</dbReference>
<dbReference type="InterPro" id="IPR011006">
    <property type="entry name" value="CheY-like_superfamily"/>
</dbReference>
<dbReference type="SUPFAM" id="SSF52172">
    <property type="entry name" value="CheY-like"/>
    <property type="match status" value="1"/>
</dbReference>
<dbReference type="GO" id="GO:0003723">
    <property type="term" value="F:RNA binding"/>
    <property type="evidence" value="ECO:0007669"/>
    <property type="project" value="InterPro"/>
</dbReference>
<dbReference type="EMBL" id="CP048882">
    <property type="protein sequence ID" value="QPP05220.1"/>
    <property type="molecule type" value="Genomic_DNA"/>
</dbReference>
<dbReference type="InterPro" id="IPR003018">
    <property type="entry name" value="GAF"/>
</dbReference>
<keyword evidence="2" id="KW-0418">Kinase</keyword>
<protein>
    <submittedName>
        <fullName evidence="6">GAF and ANTAR domain-containing protein</fullName>
    </submittedName>
</protein>
<dbReference type="InterPro" id="IPR036388">
    <property type="entry name" value="WH-like_DNA-bd_sf"/>
</dbReference>
<sequence>MTYVSGELAAGLADMARNLLTQESVQGTLDQIVAHAVDLVDGCEDAGVLVIEGNEGVRTIAGHSALVRASDKLQQELGEGPCFDVTRRAQVVYRIHDITSTAGRWRRFAPRAQELGIGSIMGFCLYTEDDNLGALNMYSSQPGAFTEASEQVGWLLASHAAVAFSSARSHAQLTSAIETRNVIGQAMGILMERYKVSESEAFVIVKKSSQNTNTRLRDVARTIAETGEIPGSRIG</sequence>
<dbReference type="Pfam" id="PF13185">
    <property type="entry name" value="GAF_2"/>
    <property type="match status" value="1"/>
</dbReference>
<evidence type="ECO:0000313" key="7">
    <source>
        <dbReference type="Proteomes" id="UP000595046"/>
    </source>
</evidence>
<keyword evidence="1" id="KW-0808">Transferase</keyword>
<keyword evidence="7" id="KW-1185">Reference proteome</keyword>
<keyword evidence="3" id="KW-0805">Transcription regulation</keyword>
<name>A0A7T1T2J1_9ACTN</name>
<dbReference type="PIRSF" id="PIRSF036625">
    <property type="entry name" value="GAF_ANTAR"/>
    <property type="match status" value="1"/>
</dbReference>
<evidence type="ECO:0000256" key="1">
    <source>
        <dbReference type="ARBA" id="ARBA00022679"/>
    </source>
</evidence>
<gene>
    <name evidence="6" type="ORF">G4Z16_01135</name>
</gene>
<evidence type="ECO:0000313" key="6">
    <source>
        <dbReference type="EMBL" id="QPP05220.1"/>
    </source>
</evidence>
<dbReference type="Gene3D" id="3.30.450.40">
    <property type="match status" value="1"/>
</dbReference>
<dbReference type="GO" id="GO:0016301">
    <property type="term" value="F:kinase activity"/>
    <property type="evidence" value="ECO:0007669"/>
    <property type="project" value="UniProtKB-KW"/>
</dbReference>